<dbReference type="InterPro" id="IPR057326">
    <property type="entry name" value="KR_dom"/>
</dbReference>
<sequence>MKASFDFSGTSVLVTGASRGIGYGVAEGFAKAGADLIVLAESDRIAEAAEALPGNVRAIRCDISDRAAVSAALADIAALDVLVNNAGLERPTPLTGGAEAVENFDRVIDINVKGTENVTRALISRIRDGGRIILTSSIWGKTAVAEFSAYVASKHANIGLMRAWSKELGPRGITVNAVCPGWVRTDAAMASLRAMAARTGQPEQALLDEIIAGQSLGGLMQPADMAGLYLYLASDAAANITGQAINIDRGEVMA</sequence>
<dbReference type="CDD" id="cd05233">
    <property type="entry name" value="SDR_c"/>
    <property type="match status" value="1"/>
</dbReference>
<evidence type="ECO:0000313" key="3">
    <source>
        <dbReference type="EMBL" id="MFC2967651.1"/>
    </source>
</evidence>
<dbReference type="PANTHER" id="PTHR42879:SF2">
    <property type="entry name" value="3-OXOACYL-[ACYL-CARRIER-PROTEIN] REDUCTASE FABG"/>
    <property type="match status" value="1"/>
</dbReference>
<reference evidence="4" key="1">
    <citation type="journal article" date="2019" name="Int. J. Syst. Evol. Microbiol.">
        <title>The Global Catalogue of Microorganisms (GCM) 10K type strain sequencing project: providing services to taxonomists for standard genome sequencing and annotation.</title>
        <authorList>
            <consortium name="The Broad Institute Genomics Platform"/>
            <consortium name="The Broad Institute Genome Sequencing Center for Infectious Disease"/>
            <person name="Wu L."/>
            <person name="Ma J."/>
        </authorList>
    </citation>
    <scope>NUCLEOTIDE SEQUENCE [LARGE SCALE GENOMIC DNA]</scope>
    <source>
        <strain evidence="4">KCTC 62192</strain>
    </source>
</reference>
<evidence type="ECO:0000256" key="1">
    <source>
        <dbReference type="ARBA" id="ARBA00006484"/>
    </source>
</evidence>
<dbReference type="EC" id="1.1.1.-" evidence="3"/>
<dbReference type="PANTHER" id="PTHR42879">
    <property type="entry name" value="3-OXOACYL-(ACYL-CARRIER-PROTEIN) REDUCTASE"/>
    <property type="match status" value="1"/>
</dbReference>
<dbReference type="SUPFAM" id="SSF51735">
    <property type="entry name" value="NAD(P)-binding Rossmann-fold domains"/>
    <property type="match status" value="1"/>
</dbReference>
<dbReference type="InterPro" id="IPR050259">
    <property type="entry name" value="SDR"/>
</dbReference>
<dbReference type="EMBL" id="JBHRSK010000004">
    <property type="protein sequence ID" value="MFC2967651.1"/>
    <property type="molecule type" value="Genomic_DNA"/>
</dbReference>
<dbReference type="Gene3D" id="3.40.50.720">
    <property type="entry name" value="NAD(P)-binding Rossmann-like Domain"/>
    <property type="match status" value="1"/>
</dbReference>
<comment type="caution">
    <text evidence="3">The sequence shown here is derived from an EMBL/GenBank/DDBJ whole genome shotgun (WGS) entry which is preliminary data.</text>
</comment>
<proteinExistence type="inferred from homology"/>
<dbReference type="InterPro" id="IPR002347">
    <property type="entry name" value="SDR_fam"/>
</dbReference>
<keyword evidence="3" id="KW-0560">Oxidoreductase</keyword>
<keyword evidence="4" id="KW-1185">Reference proteome</keyword>
<feature type="domain" description="Ketoreductase" evidence="2">
    <location>
        <begin position="10"/>
        <end position="182"/>
    </location>
</feature>
<dbReference type="InterPro" id="IPR036291">
    <property type="entry name" value="NAD(P)-bd_dom_sf"/>
</dbReference>
<evidence type="ECO:0000259" key="2">
    <source>
        <dbReference type="SMART" id="SM00822"/>
    </source>
</evidence>
<dbReference type="PRINTS" id="PR00080">
    <property type="entry name" value="SDRFAMILY"/>
</dbReference>
<dbReference type="Pfam" id="PF13561">
    <property type="entry name" value="adh_short_C2"/>
    <property type="match status" value="1"/>
</dbReference>
<accession>A0ABV7AE77</accession>
<dbReference type="RefSeq" id="WP_377832302.1">
    <property type="nucleotide sequence ID" value="NZ_JBHRSK010000004.1"/>
</dbReference>
<organism evidence="3 4">
    <name type="scientific">Acidimangrovimonas pyrenivorans</name>
    <dbReference type="NCBI Taxonomy" id="2030798"/>
    <lineage>
        <taxon>Bacteria</taxon>
        <taxon>Pseudomonadati</taxon>
        <taxon>Pseudomonadota</taxon>
        <taxon>Alphaproteobacteria</taxon>
        <taxon>Rhodobacterales</taxon>
        <taxon>Paracoccaceae</taxon>
        <taxon>Acidimangrovimonas</taxon>
    </lineage>
</organism>
<evidence type="ECO:0000313" key="4">
    <source>
        <dbReference type="Proteomes" id="UP001595443"/>
    </source>
</evidence>
<protein>
    <submittedName>
        <fullName evidence="3">SDR family NAD(P)-dependent oxidoreductase</fullName>
        <ecNumber evidence="3">1.1.1.-</ecNumber>
    </submittedName>
</protein>
<gene>
    <name evidence="3" type="ORF">ACFOES_06060</name>
</gene>
<dbReference type="Proteomes" id="UP001595443">
    <property type="component" value="Unassembled WGS sequence"/>
</dbReference>
<name>A0ABV7AE77_9RHOB</name>
<dbReference type="GO" id="GO:0016491">
    <property type="term" value="F:oxidoreductase activity"/>
    <property type="evidence" value="ECO:0007669"/>
    <property type="project" value="UniProtKB-KW"/>
</dbReference>
<dbReference type="SMART" id="SM00822">
    <property type="entry name" value="PKS_KR"/>
    <property type="match status" value="1"/>
</dbReference>
<comment type="similarity">
    <text evidence="1">Belongs to the short-chain dehydrogenases/reductases (SDR) family.</text>
</comment>
<dbReference type="PRINTS" id="PR00081">
    <property type="entry name" value="GDHRDH"/>
</dbReference>